<sequence length="50" mass="5521">MPPTELKARTGELTPPGITVDASANSFAETSVERMVTSVPARREWTNYRV</sequence>
<evidence type="ECO:0000256" key="1">
    <source>
        <dbReference type="SAM" id="MobiDB-lite"/>
    </source>
</evidence>
<reference evidence="2 3" key="1">
    <citation type="journal article" date="2019" name="Emerg. Microbes Infect.">
        <title>Comprehensive subspecies identification of 175 nontuberculous mycobacteria species based on 7547 genomic profiles.</title>
        <authorList>
            <person name="Matsumoto Y."/>
            <person name="Kinjo T."/>
            <person name="Motooka D."/>
            <person name="Nabeya D."/>
            <person name="Jung N."/>
            <person name="Uechi K."/>
            <person name="Horii T."/>
            <person name="Iida T."/>
            <person name="Fujita J."/>
            <person name="Nakamura S."/>
        </authorList>
    </citation>
    <scope>NUCLEOTIDE SEQUENCE [LARGE SCALE GENOMIC DNA]</scope>
    <source>
        <strain evidence="2 3">JCM 15296</strain>
    </source>
</reference>
<name>A0ABN5YS49_9MYCO</name>
<evidence type="ECO:0000313" key="2">
    <source>
        <dbReference type="EMBL" id="BBX84498.1"/>
    </source>
</evidence>
<gene>
    <name evidence="2" type="ORF">MAUB_23710</name>
</gene>
<feature type="compositionally biased region" description="Basic and acidic residues" evidence="1">
    <location>
        <begin position="1"/>
        <end position="10"/>
    </location>
</feature>
<accession>A0ABN5YS49</accession>
<proteinExistence type="predicted"/>
<protein>
    <submittedName>
        <fullName evidence="2">Uncharacterized protein</fullName>
    </submittedName>
</protein>
<dbReference type="Proteomes" id="UP000465609">
    <property type="component" value="Chromosome"/>
</dbReference>
<organism evidence="2 3">
    <name type="scientific">Mycolicibacterium aubagnense</name>
    <dbReference type="NCBI Taxonomy" id="319707"/>
    <lineage>
        <taxon>Bacteria</taxon>
        <taxon>Bacillati</taxon>
        <taxon>Actinomycetota</taxon>
        <taxon>Actinomycetes</taxon>
        <taxon>Mycobacteriales</taxon>
        <taxon>Mycobacteriaceae</taxon>
        <taxon>Mycolicibacterium</taxon>
    </lineage>
</organism>
<dbReference type="EMBL" id="AP022577">
    <property type="protein sequence ID" value="BBX84498.1"/>
    <property type="molecule type" value="Genomic_DNA"/>
</dbReference>
<feature type="region of interest" description="Disordered" evidence="1">
    <location>
        <begin position="1"/>
        <end position="20"/>
    </location>
</feature>
<evidence type="ECO:0000313" key="3">
    <source>
        <dbReference type="Proteomes" id="UP000465609"/>
    </source>
</evidence>
<keyword evidence="3" id="KW-1185">Reference proteome</keyword>